<dbReference type="Pfam" id="PF01663">
    <property type="entry name" value="Phosphodiest"/>
    <property type="match status" value="1"/>
</dbReference>
<dbReference type="Pfam" id="PF00045">
    <property type="entry name" value="Hemopexin"/>
    <property type="match status" value="4"/>
</dbReference>
<accession>A0ABP8V606</accession>
<evidence type="ECO:0000313" key="7">
    <source>
        <dbReference type="Proteomes" id="UP001500604"/>
    </source>
</evidence>
<dbReference type="PANTHER" id="PTHR22917:SF6">
    <property type="entry name" value="EG:8D8.2 PROTEIN-RELATED"/>
    <property type="match status" value="1"/>
</dbReference>
<keyword evidence="3" id="KW-0732">Signal</keyword>
<sequence>MQAEDTTWSAPCWATVLYGVWRDRHGITNNSFTGSKLGNIPDLFSLVEQQNPALYTARVTSWDGIHVRMPTGADEDHYWYYGKYEDDTTVPKTIELLTNTDVDVLFQYFSMVDAKGHEHGFSIDVPEYRHAIEKADRQLGEILDAMESRPNYANEDWLVVAVPDHGGTANGQHGENRPEHRNSWFIASGDAVSHLTDGIRTDAAPVDVVPSILDHMGLAWQNQGLDGHSVLRAQVAQPAQIGTELIVNGDAEHDRGYTKYGYEGSTSGWLEGGGAVPTQYGAPGGFPGAGSVPEGGKIFFAGGTKQKSAMMQRIDVSHLDLSQPTTYNLSAWLGGYAQDDDKASVTVRFNDDAGMAATKWDNGKVYFFRGSQYYRFDLGSDRVDSGYPAGISGGWPGLDRFTGGASDIDAVINWGNGKAYFFKDDEYIRYDIEADRADDGYPMKIAEQWPELAKFEGGARDIDAAINWSNGNAYFFKGAEYIRYNLSSGKVDVGYPMLISDTTWPGLQVWPSHIDAAFRKDLFKSYLFKEGEYVRFDHALNKVDAGYPRQITSDSWSGLRDWYFGQRSVTIGPVTESDRGSATGFVYREASGQVPTATQTIDVTVQFDDSWGSSDGYADNISLILQQ</sequence>
<organism evidence="6 7">
    <name type="scientific">Kistimonas scapharcae</name>
    <dbReference type="NCBI Taxonomy" id="1036133"/>
    <lineage>
        <taxon>Bacteria</taxon>
        <taxon>Pseudomonadati</taxon>
        <taxon>Pseudomonadota</taxon>
        <taxon>Gammaproteobacteria</taxon>
        <taxon>Oceanospirillales</taxon>
        <taxon>Endozoicomonadaceae</taxon>
        <taxon>Kistimonas</taxon>
    </lineage>
</organism>
<dbReference type="Gene3D" id="3.40.720.10">
    <property type="entry name" value="Alkaline Phosphatase, subunit A"/>
    <property type="match status" value="1"/>
</dbReference>
<evidence type="ECO:0000256" key="3">
    <source>
        <dbReference type="ARBA" id="ARBA00022729"/>
    </source>
</evidence>
<dbReference type="Gene3D" id="2.110.10.10">
    <property type="entry name" value="Hemopexin-like domain"/>
    <property type="match status" value="2"/>
</dbReference>
<dbReference type="InterPro" id="IPR000585">
    <property type="entry name" value="Hemopexin-like_dom"/>
</dbReference>
<protein>
    <recommendedName>
        <fullName evidence="8">Nucleotide pyrophosphatase</fullName>
    </recommendedName>
</protein>
<dbReference type="PANTHER" id="PTHR22917">
    <property type="entry name" value="HEMOPEXIN DOMAIN-CONTAINING PROTEIN"/>
    <property type="match status" value="1"/>
</dbReference>
<dbReference type="InterPro" id="IPR018487">
    <property type="entry name" value="Hemopexin-like_repeat"/>
</dbReference>
<keyword evidence="4" id="KW-0677">Repeat</keyword>
<evidence type="ECO:0000256" key="4">
    <source>
        <dbReference type="ARBA" id="ARBA00022737"/>
    </source>
</evidence>
<dbReference type="InterPro" id="IPR002591">
    <property type="entry name" value="Phosphodiest/P_Trfase"/>
</dbReference>
<evidence type="ECO:0000313" key="6">
    <source>
        <dbReference type="EMBL" id="GAA4651232.1"/>
    </source>
</evidence>
<keyword evidence="5" id="KW-0325">Glycoprotein</keyword>
<dbReference type="Proteomes" id="UP001500604">
    <property type="component" value="Unassembled WGS sequence"/>
</dbReference>
<reference evidence="7" key="1">
    <citation type="journal article" date="2019" name="Int. J. Syst. Evol. Microbiol.">
        <title>The Global Catalogue of Microorganisms (GCM) 10K type strain sequencing project: providing services to taxonomists for standard genome sequencing and annotation.</title>
        <authorList>
            <consortium name="The Broad Institute Genomics Platform"/>
            <consortium name="The Broad Institute Genome Sequencing Center for Infectious Disease"/>
            <person name="Wu L."/>
            <person name="Ma J."/>
        </authorList>
    </citation>
    <scope>NUCLEOTIDE SEQUENCE [LARGE SCALE GENOMIC DNA]</scope>
    <source>
        <strain evidence="7">JCM 17805</strain>
    </source>
</reference>
<dbReference type="PROSITE" id="PS51642">
    <property type="entry name" value="HEMOPEXIN_2"/>
    <property type="match status" value="4"/>
</dbReference>
<dbReference type="SUPFAM" id="SSF50923">
    <property type="entry name" value="Hemopexin-like domain"/>
    <property type="match status" value="1"/>
</dbReference>
<comment type="caution">
    <text evidence="6">The sequence shown here is derived from an EMBL/GenBank/DDBJ whole genome shotgun (WGS) entry which is preliminary data.</text>
</comment>
<evidence type="ECO:0000256" key="2">
    <source>
        <dbReference type="ARBA" id="ARBA00022525"/>
    </source>
</evidence>
<dbReference type="CDD" id="cd00094">
    <property type="entry name" value="HX"/>
    <property type="match status" value="1"/>
</dbReference>
<evidence type="ECO:0000256" key="5">
    <source>
        <dbReference type="ARBA" id="ARBA00023180"/>
    </source>
</evidence>
<name>A0ABP8V606_9GAMM</name>
<dbReference type="InterPro" id="IPR051298">
    <property type="entry name" value="Heme_transport/Cell_adhesion"/>
</dbReference>
<dbReference type="InterPro" id="IPR036375">
    <property type="entry name" value="Hemopexin-like_dom_sf"/>
</dbReference>
<dbReference type="EMBL" id="BAABFL010000443">
    <property type="protein sequence ID" value="GAA4651232.1"/>
    <property type="molecule type" value="Genomic_DNA"/>
</dbReference>
<evidence type="ECO:0000256" key="1">
    <source>
        <dbReference type="ARBA" id="ARBA00004613"/>
    </source>
</evidence>
<comment type="subcellular location">
    <subcellularLocation>
        <location evidence="1">Secreted</location>
    </subcellularLocation>
</comment>
<proteinExistence type="predicted"/>
<gene>
    <name evidence="6" type="ORF">GCM10023116_35150</name>
</gene>
<dbReference type="SUPFAM" id="SSF53649">
    <property type="entry name" value="Alkaline phosphatase-like"/>
    <property type="match status" value="1"/>
</dbReference>
<dbReference type="SMART" id="SM00120">
    <property type="entry name" value="HX"/>
    <property type="match status" value="4"/>
</dbReference>
<keyword evidence="7" id="KW-1185">Reference proteome</keyword>
<evidence type="ECO:0008006" key="8">
    <source>
        <dbReference type="Google" id="ProtNLM"/>
    </source>
</evidence>
<keyword evidence="2" id="KW-0964">Secreted</keyword>
<dbReference type="InterPro" id="IPR017850">
    <property type="entry name" value="Alkaline_phosphatase_core_sf"/>
</dbReference>